<dbReference type="Proteomes" id="UP000299102">
    <property type="component" value="Unassembled WGS sequence"/>
</dbReference>
<evidence type="ECO:0000313" key="1">
    <source>
        <dbReference type="EMBL" id="GBP42873.1"/>
    </source>
</evidence>
<accession>A0A4C1VVU7</accession>
<name>A0A4C1VVU7_EUMVA</name>
<gene>
    <name evidence="1" type="ORF">EVAR_27226_1</name>
</gene>
<comment type="caution">
    <text evidence="1">The sequence shown here is derived from an EMBL/GenBank/DDBJ whole genome shotgun (WGS) entry which is preliminary data.</text>
</comment>
<proteinExistence type="predicted"/>
<dbReference type="AlphaFoldDB" id="A0A4C1VVU7"/>
<evidence type="ECO:0000313" key="2">
    <source>
        <dbReference type="Proteomes" id="UP000299102"/>
    </source>
</evidence>
<sequence>MVAAKGHCRNAVTTIKRANSVVNSPMGRIKIRAYVLLKYRYRPSPLWYVTDTHVARGGRAKAEGVTSRGVCTGSIPGRIIGLARARPGRATASLNLGD</sequence>
<protein>
    <submittedName>
        <fullName evidence="1">Uncharacterized protein</fullName>
    </submittedName>
</protein>
<keyword evidence="2" id="KW-1185">Reference proteome</keyword>
<dbReference type="EMBL" id="BGZK01000425">
    <property type="protein sequence ID" value="GBP42873.1"/>
    <property type="molecule type" value="Genomic_DNA"/>
</dbReference>
<organism evidence="1 2">
    <name type="scientific">Eumeta variegata</name>
    <name type="common">Bagworm moth</name>
    <name type="synonym">Eumeta japonica</name>
    <dbReference type="NCBI Taxonomy" id="151549"/>
    <lineage>
        <taxon>Eukaryota</taxon>
        <taxon>Metazoa</taxon>
        <taxon>Ecdysozoa</taxon>
        <taxon>Arthropoda</taxon>
        <taxon>Hexapoda</taxon>
        <taxon>Insecta</taxon>
        <taxon>Pterygota</taxon>
        <taxon>Neoptera</taxon>
        <taxon>Endopterygota</taxon>
        <taxon>Lepidoptera</taxon>
        <taxon>Glossata</taxon>
        <taxon>Ditrysia</taxon>
        <taxon>Tineoidea</taxon>
        <taxon>Psychidae</taxon>
        <taxon>Oiketicinae</taxon>
        <taxon>Eumeta</taxon>
    </lineage>
</organism>
<reference evidence="1 2" key="1">
    <citation type="journal article" date="2019" name="Commun. Biol.">
        <title>The bagworm genome reveals a unique fibroin gene that provides high tensile strength.</title>
        <authorList>
            <person name="Kono N."/>
            <person name="Nakamura H."/>
            <person name="Ohtoshi R."/>
            <person name="Tomita M."/>
            <person name="Numata K."/>
            <person name="Arakawa K."/>
        </authorList>
    </citation>
    <scope>NUCLEOTIDE SEQUENCE [LARGE SCALE GENOMIC DNA]</scope>
</reference>